<name>A0A7R9Q710_9ACAR</name>
<feature type="transmembrane region" description="Helical" evidence="1">
    <location>
        <begin position="168"/>
        <end position="194"/>
    </location>
</feature>
<organism evidence="2">
    <name type="scientific">Medioppia subpectinata</name>
    <dbReference type="NCBI Taxonomy" id="1979941"/>
    <lineage>
        <taxon>Eukaryota</taxon>
        <taxon>Metazoa</taxon>
        <taxon>Ecdysozoa</taxon>
        <taxon>Arthropoda</taxon>
        <taxon>Chelicerata</taxon>
        <taxon>Arachnida</taxon>
        <taxon>Acari</taxon>
        <taxon>Acariformes</taxon>
        <taxon>Sarcoptiformes</taxon>
        <taxon>Oribatida</taxon>
        <taxon>Brachypylina</taxon>
        <taxon>Oppioidea</taxon>
        <taxon>Oppiidae</taxon>
        <taxon>Medioppia</taxon>
    </lineage>
</organism>
<dbReference type="Proteomes" id="UP000759131">
    <property type="component" value="Unassembled WGS sequence"/>
</dbReference>
<feature type="transmembrane region" description="Helical" evidence="1">
    <location>
        <begin position="246"/>
        <end position="264"/>
    </location>
</feature>
<keyword evidence="1" id="KW-1133">Transmembrane helix</keyword>
<feature type="transmembrane region" description="Helical" evidence="1">
    <location>
        <begin position="134"/>
        <end position="156"/>
    </location>
</feature>
<evidence type="ECO:0000313" key="3">
    <source>
        <dbReference type="Proteomes" id="UP000759131"/>
    </source>
</evidence>
<feature type="non-terminal residue" evidence="2">
    <location>
        <position position="1"/>
    </location>
</feature>
<proteinExistence type="predicted"/>
<dbReference type="AlphaFoldDB" id="A0A7R9Q710"/>
<gene>
    <name evidence="2" type="ORF">OSB1V03_LOCUS13805</name>
</gene>
<evidence type="ECO:0000256" key="1">
    <source>
        <dbReference type="SAM" id="Phobius"/>
    </source>
</evidence>
<keyword evidence="3" id="KW-1185">Reference proteome</keyword>
<dbReference type="EMBL" id="CAJPIZ010012694">
    <property type="protein sequence ID" value="CAG2113838.1"/>
    <property type="molecule type" value="Genomic_DNA"/>
</dbReference>
<reference evidence="2" key="1">
    <citation type="submission" date="2020-11" db="EMBL/GenBank/DDBJ databases">
        <authorList>
            <person name="Tran Van P."/>
        </authorList>
    </citation>
    <scope>NUCLEOTIDE SEQUENCE</scope>
</reference>
<feature type="transmembrane region" description="Helical" evidence="1">
    <location>
        <begin position="70"/>
        <end position="87"/>
    </location>
</feature>
<sequence length="521" mass="60433">MLFCTHLEEYAAEKPLTERKYLLIAITRIACFLETIRFPVSEMFQKFPTVQYVCCNFSYLMGDHFFSSSWLFNMALVITSVSLVIAYQEVNQMLHILKIWHLILTKRIAYPLNRSNEEKLAFKLNLLLKYLMDLTFEISVFIQFGACFLFSIIAYFDTKTDYSLIMTILWTVIMFVFTVQTMAILWAGVIFWYASTLYLKLKFREINAKIERSLTSGDVNQLLRAINEHNFVGQITSDFNKFFSKMIFIIYYLATPGFQIALFGTHKPDTSLLGRVIYGLVTGFCFAAVMQMNVMSTWISKEAHKSYPLLYAFLIRRRFDLTKRLKVEWWTRMYDLLCYDEIGNRVQISDQKLATIHKKCVDDRHSLSYGLHKRDDDSYPDDHHNDPILSCTNAKIESQRDLLNAFCDAKTFSCIKQKPLFDSVLDSGSDSTALKQQLVKRFDGIAEVLCNDKQQISDDQLAQLETKCGSNNTTTELTDRQKVLSLCGTQKACIVDNWVKKFDSAKSEECKKFCDMGDKYI</sequence>
<keyword evidence="1" id="KW-0812">Transmembrane</keyword>
<protein>
    <recommendedName>
        <fullName evidence="4">Gustatory receptor</fullName>
    </recommendedName>
</protein>
<evidence type="ECO:0000313" key="2">
    <source>
        <dbReference type="EMBL" id="CAD7633408.1"/>
    </source>
</evidence>
<dbReference type="EMBL" id="OC867269">
    <property type="protein sequence ID" value="CAD7633408.1"/>
    <property type="molecule type" value="Genomic_DNA"/>
</dbReference>
<evidence type="ECO:0008006" key="4">
    <source>
        <dbReference type="Google" id="ProtNLM"/>
    </source>
</evidence>
<keyword evidence="1" id="KW-0472">Membrane</keyword>
<feature type="transmembrane region" description="Helical" evidence="1">
    <location>
        <begin position="276"/>
        <end position="295"/>
    </location>
</feature>
<accession>A0A7R9Q710</accession>